<dbReference type="Proteomes" id="UP000321514">
    <property type="component" value="Unassembled WGS sequence"/>
</dbReference>
<dbReference type="OrthoDB" id="5383498at2"/>
<evidence type="ECO:0000313" key="11">
    <source>
        <dbReference type="EMBL" id="SEU03755.1"/>
    </source>
</evidence>
<dbReference type="PROSITE" id="PS51257">
    <property type="entry name" value="PROKAR_LIPOPROTEIN"/>
    <property type="match status" value="1"/>
</dbReference>
<dbReference type="AlphaFoldDB" id="A0A511SZJ4"/>
<feature type="domain" description="TonB-dependent receptor-like beta-barrel" evidence="9">
    <location>
        <begin position="356"/>
        <end position="772"/>
    </location>
</feature>
<evidence type="ECO:0000256" key="7">
    <source>
        <dbReference type="ARBA" id="ARBA00023237"/>
    </source>
</evidence>
<organism evidence="10 13">
    <name type="scientific">Myxococcus fulvus</name>
    <dbReference type="NCBI Taxonomy" id="33"/>
    <lineage>
        <taxon>Bacteria</taxon>
        <taxon>Pseudomonadati</taxon>
        <taxon>Myxococcota</taxon>
        <taxon>Myxococcia</taxon>
        <taxon>Myxococcales</taxon>
        <taxon>Cystobacterineae</taxon>
        <taxon>Myxococcaceae</taxon>
        <taxon>Myxococcus</taxon>
    </lineage>
</organism>
<dbReference type="GO" id="GO:0009279">
    <property type="term" value="C:cell outer membrane"/>
    <property type="evidence" value="ECO:0007669"/>
    <property type="project" value="UniProtKB-SubCell"/>
</dbReference>
<keyword evidence="5" id="KW-0798">TonB box</keyword>
<evidence type="ECO:0000256" key="3">
    <source>
        <dbReference type="ARBA" id="ARBA00022452"/>
    </source>
</evidence>
<comment type="similarity">
    <text evidence="8">Belongs to the TonB-dependent receptor family.</text>
</comment>
<dbReference type="SUPFAM" id="SSF56935">
    <property type="entry name" value="Porins"/>
    <property type="match status" value="1"/>
</dbReference>
<reference evidence="11 12" key="1">
    <citation type="submission" date="2016-10" db="EMBL/GenBank/DDBJ databases">
        <authorList>
            <person name="Varghese N."/>
            <person name="Submissions S."/>
        </authorList>
    </citation>
    <scope>NUCLEOTIDE SEQUENCE [LARGE SCALE GENOMIC DNA]</scope>
    <source>
        <strain evidence="11 12">DSM 16525</strain>
    </source>
</reference>
<keyword evidence="7 8" id="KW-0998">Cell outer membrane</keyword>
<dbReference type="PANTHER" id="PTHR30069:SF46">
    <property type="entry name" value="OAR PROTEIN"/>
    <property type="match status" value="1"/>
</dbReference>
<comment type="caution">
    <text evidence="10">The sequence shown here is derived from an EMBL/GenBank/DDBJ whole genome shotgun (WGS) entry which is preliminary data.</text>
</comment>
<keyword evidence="11" id="KW-0675">Receptor</keyword>
<evidence type="ECO:0000313" key="10">
    <source>
        <dbReference type="EMBL" id="GEN06872.1"/>
    </source>
</evidence>
<dbReference type="GO" id="GO:0044718">
    <property type="term" value="P:siderophore transmembrane transport"/>
    <property type="evidence" value="ECO:0007669"/>
    <property type="project" value="TreeGrafter"/>
</dbReference>
<dbReference type="PROSITE" id="PS01156">
    <property type="entry name" value="TONB_DEPENDENT_REC_2"/>
    <property type="match status" value="1"/>
</dbReference>
<reference evidence="10 13" key="2">
    <citation type="submission" date="2019-07" db="EMBL/GenBank/DDBJ databases">
        <title>Whole genome shotgun sequence of Myxococcus fulvus NBRC 100333.</title>
        <authorList>
            <person name="Hosoyama A."/>
            <person name="Uohara A."/>
            <person name="Ohji S."/>
            <person name="Ichikawa N."/>
        </authorList>
    </citation>
    <scope>NUCLEOTIDE SEQUENCE [LARGE SCALE GENOMIC DNA]</scope>
    <source>
        <strain evidence="10 13">NBRC 100333</strain>
    </source>
</reference>
<sequence length="808" mass="88837">MKNLAVFQLARVCGVIGALVGVACATEARAEEATGIIVGKVVDAVSKLPVPDVVVTATAPELVGEQTVVTRVDGTYRIPQVPPGTYTLLFETELYRPLRRTEVRKLAGQELRVDVLLEKESPSDEREGCYFLVSDVTSAGMSTELFPELISSVLTQRPAMGRQAMRTLDGFLVLASNMVETRRGSTLLGTAPWENEYLLDGLSTRDAVTGFNALPLSLELLQDATVFTHGIRARYGRATGVVVEQSSISGSNEYSGTAFAEWVPGVLAERGPVKSRAGERPSRHSVFNQGAFGATLRGGLIKDHLWFFMGVVPALTRVERTPEEHAGGGRSFIDHRQVQALGRLTYLFNYDHDLSLMAVTAPSTSRWQDIDSTQQEVDRETSRVALDYRGAFFEKKLLVDAHAAWMSQSVMPLRPPREHREDEERLSACGASYDDAHLGCAAHDQATNRYQASVAAAYSGDFSGGSHLLRAGVEVERLVHDWERGGQEATSRLQTHAGFASAYLQDTWSPSDWLTFNAGLRYDTQSVGGRIHGGDATSHLLSPRLGVTMASTGWDQLRIFGNYARYHGRVPLGLLRPHPSTERGVTNVRLDSSLTPPSTTEFVTGLEFAADSDTSVSVFHARRMRTTGLVLSQDTERGAPVLVNPGRGLGANLPAPRSRHDSVTLEVDRNFNDNWSMLLAYTWSRLQGATLEEQRGVLNRPHVLKLSGTRGFFHRDWRWGASVGLSYLGIAGAHGEGSEKRRPWLHNVDARLAVRYNVERRQDIEFHLDVLNVFDSQADDSLTSGREVAVLPASQTPRQVRLGARYAF</sequence>
<dbReference type="Gene3D" id="2.60.40.1120">
    <property type="entry name" value="Carboxypeptidase-like, regulatory domain"/>
    <property type="match status" value="1"/>
</dbReference>
<gene>
    <name evidence="10" type="ORF">MFU01_19090</name>
    <name evidence="11" type="ORF">SAMN05443572_104503</name>
</gene>
<comment type="subcellular location">
    <subcellularLocation>
        <location evidence="1 8">Cell outer membrane</location>
        <topology evidence="1 8">Multi-pass membrane protein</topology>
    </subcellularLocation>
</comment>
<evidence type="ECO:0000256" key="1">
    <source>
        <dbReference type="ARBA" id="ARBA00004571"/>
    </source>
</evidence>
<dbReference type="GO" id="GO:0015344">
    <property type="term" value="F:siderophore uptake transmembrane transporter activity"/>
    <property type="evidence" value="ECO:0007669"/>
    <property type="project" value="TreeGrafter"/>
</dbReference>
<dbReference type="Gene3D" id="2.40.170.20">
    <property type="entry name" value="TonB-dependent receptor, beta-barrel domain"/>
    <property type="match status" value="1"/>
</dbReference>
<keyword evidence="6 8" id="KW-0472">Membrane</keyword>
<evidence type="ECO:0000256" key="8">
    <source>
        <dbReference type="PROSITE-ProRule" id="PRU01360"/>
    </source>
</evidence>
<proteinExistence type="inferred from homology"/>
<keyword evidence="3 8" id="KW-1134">Transmembrane beta strand</keyword>
<name>A0A511SZJ4_MYXFU</name>
<evidence type="ECO:0000256" key="2">
    <source>
        <dbReference type="ARBA" id="ARBA00022448"/>
    </source>
</evidence>
<dbReference type="EMBL" id="FOIB01000004">
    <property type="protein sequence ID" value="SEU03755.1"/>
    <property type="molecule type" value="Genomic_DNA"/>
</dbReference>
<evidence type="ECO:0000313" key="12">
    <source>
        <dbReference type="Proteomes" id="UP000183760"/>
    </source>
</evidence>
<dbReference type="InterPro" id="IPR010917">
    <property type="entry name" value="TonB_rcpt_CS"/>
</dbReference>
<dbReference type="GO" id="GO:0030246">
    <property type="term" value="F:carbohydrate binding"/>
    <property type="evidence" value="ECO:0007669"/>
    <property type="project" value="InterPro"/>
</dbReference>
<keyword evidence="4 8" id="KW-0812">Transmembrane</keyword>
<dbReference type="Proteomes" id="UP000183760">
    <property type="component" value="Unassembled WGS sequence"/>
</dbReference>
<dbReference type="InterPro" id="IPR039426">
    <property type="entry name" value="TonB-dep_rcpt-like"/>
</dbReference>
<evidence type="ECO:0000256" key="6">
    <source>
        <dbReference type="ARBA" id="ARBA00023136"/>
    </source>
</evidence>
<evidence type="ECO:0000313" key="13">
    <source>
        <dbReference type="Proteomes" id="UP000321514"/>
    </source>
</evidence>
<evidence type="ECO:0000256" key="4">
    <source>
        <dbReference type="ARBA" id="ARBA00022692"/>
    </source>
</evidence>
<dbReference type="PANTHER" id="PTHR30069">
    <property type="entry name" value="TONB-DEPENDENT OUTER MEMBRANE RECEPTOR"/>
    <property type="match status" value="1"/>
</dbReference>
<dbReference type="STRING" id="1334629.MFUL124B02_38935"/>
<dbReference type="InterPro" id="IPR013784">
    <property type="entry name" value="Carb-bd-like_fold"/>
</dbReference>
<dbReference type="RefSeq" id="WP_074953919.1">
    <property type="nucleotide sequence ID" value="NZ_BJXR01000017.1"/>
</dbReference>
<dbReference type="PROSITE" id="PS52016">
    <property type="entry name" value="TONB_DEPENDENT_REC_3"/>
    <property type="match status" value="1"/>
</dbReference>
<evidence type="ECO:0000256" key="5">
    <source>
        <dbReference type="ARBA" id="ARBA00023077"/>
    </source>
</evidence>
<dbReference type="InterPro" id="IPR036942">
    <property type="entry name" value="Beta-barrel_TonB_sf"/>
</dbReference>
<accession>A0A511SZJ4</accession>
<dbReference type="Pfam" id="PF13620">
    <property type="entry name" value="CarboxypepD_reg"/>
    <property type="match status" value="1"/>
</dbReference>
<dbReference type="EMBL" id="BJXR01000017">
    <property type="protein sequence ID" value="GEN06872.1"/>
    <property type="molecule type" value="Genomic_DNA"/>
</dbReference>
<dbReference type="Pfam" id="PF00593">
    <property type="entry name" value="TonB_dep_Rec_b-barrel"/>
    <property type="match status" value="1"/>
</dbReference>
<protein>
    <submittedName>
        <fullName evidence="11">TonB dependent receptor</fullName>
    </submittedName>
</protein>
<dbReference type="InterPro" id="IPR000531">
    <property type="entry name" value="Beta-barrel_TonB"/>
</dbReference>
<dbReference type="SUPFAM" id="SSF49452">
    <property type="entry name" value="Starch-binding domain-like"/>
    <property type="match status" value="1"/>
</dbReference>
<keyword evidence="2 8" id="KW-0813">Transport</keyword>
<keyword evidence="12" id="KW-1185">Reference proteome</keyword>
<evidence type="ECO:0000259" key="9">
    <source>
        <dbReference type="Pfam" id="PF00593"/>
    </source>
</evidence>